<proteinExistence type="predicted"/>
<organism evidence="1 2">
    <name type="scientific">Hygrophoropsis aurantiaca</name>
    <dbReference type="NCBI Taxonomy" id="72124"/>
    <lineage>
        <taxon>Eukaryota</taxon>
        <taxon>Fungi</taxon>
        <taxon>Dikarya</taxon>
        <taxon>Basidiomycota</taxon>
        <taxon>Agaricomycotina</taxon>
        <taxon>Agaricomycetes</taxon>
        <taxon>Agaricomycetidae</taxon>
        <taxon>Boletales</taxon>
        <taxon>Coniophorineae</taxon>
        <taxon>Hygrophoropsidaceae</taxon>
        <taxon>Hygrophoropsis</taxon>
    </lineage>
</organism>
<feature type="non-terminal residue" evidence="1">
    <location>
        <position position="1"/>
    </location>
</feature>
<accession>A0ACB8AI05</accession>
<protein>
    <submittedName>
        <fullName evidence="1">Vitamin B6 photo-protection and homoeostasis-domain-containing protein</fullName>
    </submittedName>
</protein>
<evidence type="ECO:0000313" key="1">
    <source>
        <dbReference type="EMBL" id="KAH7912779.1"/>
    </source>
</evidence>
<dbReference type="EMBL" id="MU267644">
    <property type="protein sequence ID" value="KAH7912779.1"/>
    <property type="molecule type" value="Genomic_DNA"/>
</dbReference>
<reference evidence="1" key="1">
    <citation type="journal article" date="2021" name="New Phytol.">
        <title>Evolutionary innovations through gain and loss of genes in the ectomycorrhizal Boletales.</title>
        <authorList>
            <person name="Wu G."/>
            <person name="Miyauchi S."/>
            <person name="Morin E."/>
            <person name="Kuo A."/>
            <person name="Drula E."/>
            <person name="Varga T."/>
            <person name="Kohler A."/>
            <person name="Feng B."/>
            <person name="Cao Y."/>
            <person name="Lipzen A."/>
            <person name="Daum C."/>
            <person name="Hundley H."/>
            <person name="Pangilinan J."/>
            <person name="Johnson J."/>
            <person name="Barry K."/>
            <person name="LaButti K."/>
            <person name="Ng V."/>
            <person name="Ahrendt S."/>
            <person name="Min B."/>
            <person name="Choi I.G."/>
            <person name="Park H."/>
            <person name="Plett J.M."/>
            <person name="Magnuson J."/>
            <person name="Spatafora J.W."/>
            <person name="Nagy L.G."/>
            <person name="Henrissat B."/>
            <person name="Grigoriev I.V."/>
            <person name="Yang Z.L."/>
            <person name="Xu J."/>
            <person name="Martin F.M."/>
        </authorList>
    </citation>
    <scope>NUCLEOTIDE SEQUENCE</scope>
    <source>
        <strain evidence="1">ATCC 28755</strain>
    </source>
</reference>
<name>A0ACB8AI05_9AGAM</name>
<comment type="caution">
    <text evidence="1">The sequence shown here is derived from an EMBL/GenBank/DDBJ whole genome shotgun (WGS) entry which is preliminary data.</text>
</comment>
<sequence length="571" mass="62236">TGFGVGNASASATQALLLTVLQDVFSRVTTIVAAYLLGTSLYPETKTFRFLADVLNDASLVLDTVSPVLGSLDGVLLYWLLLPGMQLSEALHSLIPSLPLLAPLPHTYPTLPPGTLRVVALCLSGALRALCGLVAGGSKAALTEHFANAGVGGRAGGNEDDQANELEHEPQEKDENVQVNLQTRAQVRGDVGELNAKDASRETVVGLSGMLLGTLLIPHLSTPHLTYIVLAILIVGHLTANYLAVCAVTLRSVNRQRAGILWSGYFRTQDQAKTHSHQRGVGSTTKDDETTPRNRSYLDAVISSTADPHTVSAAERILVDPRALREADTGRVMGRCVLGVGLAHAIQKCTKEHGLDMLKYFGFDQTSAVNEQDDKIYGTHVNEQYVLFLSSDSHRHRSWLRDWLRKSSLPTRNISISSSPVQVFVCFRESYSPLDQLKAWLHAYEVANTVHRKAMNKNEKMSRDWNRGKNGVSGERHTEDQSGNEFGSEDPHTFIVRHAHERVMKQFPGFVQSLMRTGWAVDKEGKGLMMGSPESVVVSVSGLSEAGENEGGLALNENTAQEQIHVARKNQ</sequence>
<evidence type="ECO:0000313" key="2">
    <source>
        <dbReference type="Proteomes" id="UP000790377"/>
    </source>
</evidence>
<dbReference type="Proteomes" id="UP000790377">
    <property type="component" value="Unassembled WGS sequence"/>
</dbReference>
<gene>
    <name evidence="1" type="ORF">BJ138DRAFT_1100038</name>
</gene>
<keyword evidence="2" id="KW-1185">Reference proteome</keyword>